<name>A0A2C9VQN3_MANES</name>
<gene>
    <name evidence="2" type="ORF">MANES_06G059800</name>
</gene>
<sequence length="67" mass="7132">MVILTSHFNPAYQSAHEDDGVPFGFAESKALIKDEVADGGYNYALAEALEGDGDDDDDGDYDYAPAA</sequence>
<organism evidence="2">
    <name type="scientific">Manihot esculenta</name>
    <name type="common">Cassava</name>
    <name type="synonym">Jatropha manihot</name>
    <dbReference type="NCBI Taxonomy" id="3983"/>
    <lineage>
        <taxon>Eukaryota</taxon>
        <taxon>Viridiplantae</taxon>
        <taxon>Streptophyta</taxon>
        <taxon>Embryophyta</taxon>
        <taxon>Tracheophyta</taxon>
        <taxon>Spermatophyta</taxon>
        <taxon>Magnoliopsida</taxon>
        <taxon>eudicotyledons</taxon>
        <taxon>Gunneridae</taxon>
        <taxon>Pentapetalae</taxon>
        <taxon>rosids</taxon>
        <taxon>fabids</taxon>
        <taxon>Malpighiales</taxon>
        <taxon>Euphorbiaceae</taxon>
        <taxon>Crotonoideae</taxon>
        <taxon>Manihoteae</taxon>
        <taxon>Manihot</taxon>
    </lineage>
</organism>
<reference evidence="2" key="1">
    <citation type="submission" date="2016-02" db="EMBL/GenBank/DDBJ databases">
        <title>WGS assembly of Manihot esculenta.</title>
        <authorList>
            <person name="Bredeson J.V."/>
            <person name="Prochnik S.E."/>
            <person name="Lyons J.B."/>
            <person name="Schmutz J."/>
            <person name="Grimwood J."/>
            <person name="Vrebalov J."/>
            <person name="Bart R.S."/>
            <person name="Amuge T."/>
            <person name="Ferguson M.E."/>
            <person name="Green R."/>
            <person name="Putnam N."/>
            <person name="Stites J."/>
            <person name="Rounsley S."/>
            <person name="Rokhsar D.S."/>
        </authorList>
    </citation>
    <scope>NUCLEOTIDE SEQUENCE [LARGE SCALE GENOMIC DNA]</scope>
    <source>
        <tissue evidence="2">Leaf</tissue>
    </source>
</reference>
<protein>
    <submittedName>
        <fullName evidence="2">Uncharacterized protein</fullName>
    </submittedName>
</protein>
<proteinExistence type="predicted"/>
<feature type="compositionally biased region" description="Acidic residues" evidence="1">
    <location>
        <begin position="49"/>
        <end position="61"/>
    </location>
</feature>
<dbReference type="EMBL" id="CM004392">
    <property type="protein sequence ID" value="OAY47192.1"/>
    <property type="molecule type" value="Genomic_DNA"/>
</dbReference>
<accession>A0A2C9VQN3</accession>
<evidence type="ECO:0000313" key="2">
    <source>
        <dbReference type="EMBL" id="OAY47192.1"/>
    </source>
</evidence>
<feature type="region of interest" description="Disordered" evidence="1">
    <location>
        <begin position="48"/>
        <end position="67"/>
    </location>
</feature>
<evidence type="ECO:0000256" key="1">
    <source>
        <dbReference type="SAM" id="MobiDB-lite"/>
    </source>
</evidence>
<dbReference type="AlphaFoldDB" id="A0A2C9VQN3"/>